<evidence type="ECO:0000313" key="3">
    <source>
        <dbReference type="EMBL" id="GGP62968.1"/>
    </source>
</evidence>
<feature type="transmembrane region" description="Helical" evidence="2">
    <location>
        <begin position="145"/>
        <end position="164"/>
    </location>
</feature>
<dbReference type="EMBL" id="BMRG01000007">
    <property type="protein sequence ID" value="GGP62968.1"/>
    <property type="molecule type" value="Genomic_DNA"/>
</dbReference>
<evidence type="ECO:0000256" key="1">
    <source>
        <dbReference type="SAM" id="MobiDB-lite"/>
    </source>
</evidence>
<organism evidence="3 4">
    <name type="scientific">Saccharothrix coeruleofusca</name>
    <dbReference type="NCBI Taxonomy" id="33919"/>
    <lineage>
        <taxon>Bacteria</taxon>
        <taxon>Bacillati</taxon>
        <taxon>Actinomycetota</taxon>
        <taxon>Actinomycetes</taxon>
        <taxon>Pseudonocardiales</taxon>
        <taxon>Pseudonocardiaceae</taxon>
        <taxon>Saccharothrix</taxon>
    </lineage>
</organism>
<feature type="transmembrane region" description="Helical" evidence="2">
    <location>
        <begin position="31"/>
        <end position="50"/>
    </location>
</feature>
<keyword evidence="4" id="KW-1185">Reference proteome</keyword>
<name>A0A918AP13_9PSEU</name>
<proteinExistence type="predicted"/>
<sequence length="244" mass="25928">MPEGRNTGAGPSVLPDVSTAELAPPRSPARFVALGGAAAVVLTVLMVGSLDLRRASTSVTLLRRTISEYALGPHRWVFDTAVILLAVGSLAIVGVLVSRGLARWTSAGALAFVAWSTGLTLVVLFPKHNWAVGPSVSGDIHRVASLVAFLSLPLAATLLARPWLRHEVWGGHARRVFRLGLLSALSFAPILYAVLVNAVVGTPWWRVVPLGYVERLLVLVEVVAVLVAGLWAIAAAHRPKVSQW</sequence>
<keyword evidence="2" id="KW-0812">Transmembrane</keyword>
<accession>A0A918AP13</accession>
<feature type="transmembrane region" description="Helical" evidence="2">
    <location>
        <begin position="216"/>
        <end position="236"/>
    </location>
</feature>
<keyword evidence="2" id="KW-1133">Transmembrane helix</keyword>
<reference evidence="3" key="2">
    <citation type="submission" date="2020-09" db="EMBL/GenBank/DDBJ databases">
        <authorList>
            <person name="Sun Q."/>
            <person name="Ohkuma M."/>
        </authorList>
    </citation>
    <scope>NUCLEOTIDE SEQUENCE</scope>
    <source>
        <strain evidence="3">JCM 3313</strain>
    </source>
</reference>
<evidence type="ECO:0008006" key="5">
    <source>
        <dbReference type="Google" id="ProtNLM"/>
    </source>
</evidence>
<dbReference type="InterPro" id="IPR009339">
    <property type="entry name" value="DUF998"/>
</dbReference>
<dbReference type="Proteomes" id="UP000639606">
    <property type="component" value="Unassembled WGS sequence"/>
</dbReference>
<gene>
    <name evidence="3" type="ORF">GCM10010185_39350</name>
</gene>
<evidence type="ECO:0000313" key="4">
    <source>
        <dbReference type="Proteomes" id="UP000639606"/>
    </source>
</evidence>
<reference evidence="3" key="1">
    <citation type="journal article" date="2014" name="Int. J. Syst. Evol. Microbiol.">
        <title>Complete genome sequence of Corynebacterium casei LMG S-19264T (=DSM 44701T), isolated from a smear-ripened cheese.</title>
        <authorList>
            <consortium name="US DOE Joint Genome Institute (JGI-PGF)"/>
            <person name="Walter F."/>
            <person name="Albersmeier A."/>
            <person name="Kalinowski J."/>
            <person name="Ruckert C."/>
        </authorList>
    </citation>
    <scope>NUCLEOTIDE SEQUENCE</scope>
    <source>
        <strain evidence="3">JCM 3313</strain>
    </source>
</reference>
<dbReference type="AlphaFoldDB" id="A0A918AP13"/>
<comment type="caution">
    <text evidence="3">The sequence shown here is derived from an EMBL/GenBank/DDBJ whole genome shotgun (WGS) entry which is preliminary data.</text>
</comment>
<feature type="region of interest" description="Disordered" evidence="1">
    <location>
        <begin position="1"/>
        <end position="21"/>
    </location>
</feature>
<feature type="transmembrane region" description="Helical" evidence="2">
    <location>
        <begin position="104"/>
        <end position="125"/>
    </location>
</feature>
<feature type="transmembrane region" description="Helical" evidence="2">
    <location>
        <begin position="176"/>
        <end position="196"/>
    </location>
</feature>
<evidence type="ECO:0000256" key="2">
    <source>
        <dbReference type="SAM" id="Phobius"/>
    </source>
</evidence>
<dbReference type="Pfam" id="PF06197">
    <property type="entry name" value="DUF998"/>
    <property type="match status" value="1"/>
</dbReference>
<keyword evidence="2" id="KW-0472">Membrane</keyword>
<protein>
    <recommendedName>
        <fullName evidence="5">DUF998 domain-containing protein</fullName>
    </recommendedName>
</protein>
<feature type="transmembrane region" description="Helical" evidence="2">
    <location>
        <begin position="76"/>
        <end position="97"/>
    </location>
</feature>